<evidence type="ECO:0000313" key="3">
    <source>
        <dbReference type="Proteomes" id="UP000198765"/>
    </source>
</evidence>
<dbReference type="EMBL" id="LT594324">
    <property type="protein sequence ID" value="SBT38811.1"/>
    <property type="molecule type" value="Genomic_DNA"/>
</dbReference>
<keyword evidence="1" id="KW-0812">Transmembrane</keyword>
<name>A0A1A8Z4N0_9ACTN</name>
<reference evidence="2 3" key="1">
    <citation type="submission" date="2016-06" db="EMBL/GenBank/DDBJ databases">
        <authorList>
            <person name="Kjaerup R.B."/>
            <person name="Dalgaard T.S."/>
            <person name="Juul-Madsen H.R."/>
        </authorList>
    </citation>
    <scope>NUCLEOTIDE SEQUENCE [LARGE SCALE GENOMIC DNA]</scope>
    <source>
        <strain evidence="2 3">DSM 45248</strain>
    </source>
</reference>
<feature type="transmembrane region" description="Helical" evidence="1">
    <location>
        <begin position="12"/>
        <end position="38"/>
    </location>
</feature>
<organism evidence="2 3">
    <name type="scientific">Micromonospora narathiwatensis</name>
    <dbReference type="NCBI Taxonomy" id="299146"/>
    <lineage>
        <taxon>Bacteria</taxon>
        <taxon>Bacillati</taxon>
        <taxon>Actinomycetota</taxon>
        <taxon>Actinomycetes</taxon>
        <taxon>Micromonosporales</taxon>
        <taxon>Micromonosporaceae</taxon>
        <taxon>Micromonospora</taxon>
    </lineage>
</organism>
<proteinExistence type="predicted"/>
<keyword evidence="1" id="KW-0472">Membrane</keyword>
<dbReference type="PATRIC" id="fig|299146.4.peg.504"/>
<evidence type="ECO:0000256" key="1">
    <source>
        <dbReference type="SAM" id="Phobius"/>
    </source>
</evidence>
<protein>
    <submittedName>
        <fullName evidence="2">Uncharacterized protein</fullName>
    </submittedName>
</protein>
<gene>
    <name evidence="2" type="ORF">GA0070621_0503</name>
</gene>
<dbReference type="AlphaFoldDB" id="A0A1A8Z4N0"/>
<dbReference type="Proteomes" id="UP000198765">
    <property type="component" value="Chromosome I"/>
</dbReference>
<accession>A0A1A8Z4N0</accession>
<keyword evidence="3" id="KW-1185">Reference proteome</keyword>
<evidence type="ECO:0000313" key="2">
    <source>
        <dbReference type="EMBL" id="SBT38811.1"/>
    </source>
</evidence>
<keyword evidence="1" id="KW-1133">Transmembrane helix</keyword>
<sequence>MRIGNTEIRPVGGGPGCLLMILLSVLASVLLTVLVNWVF</sequence>